<dbReference type="EMBL" id="AOIJ01000029">
    <property type="protein sequence ID" value="ELY84230.1"/>
    <property type="molecule type" value="Genomic_DNA"/>
</dbReference>
<dbReference type="GO" id="GO:0008299">
    <property type="term" value="P:isoprenoid biosynthetic process"/>
    <property type="evidence" value="ECO:0007669"/>
    <property type="project" value="UniProtKB-KW"/>
</dbReference>
<dbReference type="AlphaFoldDB" id="L9ZCM8"/>
<dbReference type="Gene3D" id="3.40.47.10">
    <property type="match status" value="1"/>
</dbReference>
<dbReference type="Proteomes" id="UP000011592">
    <property type="component" value="Unassembled WGS sequence"/>
</dbReference>
<dbReference type="InterPro" id="IPR012340">
    <property type="entry name" value="NA-bd_OB-fold"/>
</dbReference>
<dbReference type="CDD" id="cd00827">
    <property type="entry name" value="init_cond_enzymes"/>
    <property type="match status" value="1"/>
</dbReference>
<feature type="region of interest" description="Disordered" evidence="2">
    <location>
        <begin position="425"/>
        <end position="478"/>
    </location>
</feature>
<proteinExistence type="predicted"/>
<comment type="caution">
    <text evidence="4">The sequence shown here is derived from an EMBL/GenBank/DDBJ whole genome shotgun (WGS) entry which is preliminary data.</text>
</comment>
<organism evidence="4 5">
    <name type="scientific">Natrinema gari JCM 14663</name>
    <dbReference type="NCBI Taxonomy" id="1230459"/>
    <lineage>
        <taxon>Archaea</taxon>
        <taxon>Methanobacteriati</taxon>
        <taxon>Methanobacteriota</taxon>
        <taxon>Stenosarchaea group</taxon>
        <taxon>Halobacteria</taxon>
        <taxon>Halobacteriales</taxon>
        <taxon>Natrialbaceae</taxon>
        <taxon>Natrinema</taxon>
    </lineage>
</organism>
<dbReference type="PATRIC" id="fig|1230459.4.peg.186"/>
<dbReference type="InterPro" id="IPR016039">
    <property type="entry name" value="Thiolase-like"/>
</dbReference>
<reference evidence="4 5" key="1">
    <citation type="journal article" date="2014" name="PLoS Genet.">
        <title>Phylogenetically driven sequencing of extremely halophilic archaea reveals strategies for static and dynamic osmo-response.</title>
        <authorList>
            <person name="Becker E.A."/>
            <person name="Seitzer P.M."/>
            <person name="Tritt A."/>
            <person name="Larsen D."/>
            <person name="Krusor M."/>
            <person name="Yao A.I."/>
            <person name="Wu D."/>
            <person name="Madern D."/>
            <person name="Eisen J.A."/>
            <person name="Darling A.E."/>
            <person name="Facciotti M.T."/>
        </authorList>
    </citation>
    <scope>NUCLEOTIDE SEQUENCE [LARGE SCALE GENOMIC DNA]</scope>
    <source>
        <strain evidence="4 5">JCM 14663</strain>
    </source>
</reference>
<name>L9ZCM8_9EURY</name>
<keyword evidence="5" id="KW-1185">Reference proteome</keyword>
<dbReference type="RefSeq" id="WP_008452009.1">
    <property type="nucleotide sequence ID" value="NZ_AOIJ01000029.1"/>
</dbReference>
<feature type="compositionally biased region" description="Basic and acidic residues" evidence="2">
    <location>
        <begin position="429"/>
        <end position="443"/>
    </location>
</feature>
<dbReference type="SUPFAM" id="SSF53901">
    <property type="entry name" value="Thiolase-like"/>
    <property type="match status" value="2"/>
</dbReference>
<evidence type="ECO:0000256" key="2">
    <source>
        <dbReference type="SAM" id="MobiDB-lite"/>
    </source>
</evidence>
<feature type="domain" description="ChsH2 rubredoxin-like zinc ribbon" evidence="3">
    <location>
        <begin position="344"/>
        <end position="374"/>
    </location>
</feature>
<accession>L9ZCM8</accession>
<evidence type="ECO:0000313" key="5">
    <source>
        <dbReference type="Proteomes" id="UP000011592"/>
    </source>
</evidence>
<dbReference type="SUPFAM" id="SSF50249">
    <property type="entry name" value="Nucleic acid-binding proteins"/>
    <property type="match status" value="1"/>
</dbReference>
<protein>
    <recommendedName>
        <fullName evidence="3">ChsH2 rubredoxin-like zinc ribbon domain-containing protein</fullName>
    </recommendedName>
</protein>
<gene>
    <name evidence="4" type="ORF">C486_00964</name>
</gene>
<dbReference type="InterPro" id="IPR022002">
    <property type="entry name" value="ChsH2_Znr"/>
</dbReference>
<evidence type="ECO:0000256" key="1">
    <source>
        <dbReference type="ARBA" id="ARBA00023229"/>
    </source>
</evidence>
<dbReference type="GO" id="GO:0016746">
    <property type="term" value="F:acyltransferase activity"/>
    <property type="evidence" value="ECO:0007669"/>
    <property type="project" value="InterPro"/>
</dbReference>
<keyword evidence="1" id="KW-0414">Isoprene biosynthesis</keyword>
<dbReference type="Pfam" id="PF12172">
    <property type="entry name" value="zf-ChsH2"/>
    <property type="match status" value="1"/>
</dbReference>
<evidence type="ECO:0000313" key="4">
    <source>
        <dbReference type="EMBL" id="ELY84230.1"/>
    </source>
</evidence>
<evidence type="ECO:0000259" key="3">
    <source>
        <dbReference type="Pfam" id="PF12172"/>
    </source>
</evidence>
<sequence length="507" mass="52064">MAAITGVGAYAPRFRISAEAFEDAWGQFHAAGVTQKAVPAADEDALTMAYEAATRALEAADTAPAEIDWLAFASSRPPAAEDDLTARLGAMLALAESATRHAFSGSTRAGTRALWAGLDALEADATTALVVAADAPQGDPDDGIDHAAGAGSAAFVLKREGPTEIVDRAEYAAPYPGTRFRNAGEDETQGLGITQYDRQAFTETIGGAVAGLEDEPDPDAVAIQAPDGKLPYRAAGAAGVGTEEIRAATTVHDLGDLGAASVPVSLATALADSYESVLAVSQGSGAGADAFVVETDGEVPAVTALEGSDPLSYAEYLRQRGVVTTGPPSGGGAYVSVPSWRRSLPQRYRLEAGRCSECGALSFPPDGACDDCGALADYDPVELAGEGTIEAVTTISQGGAPPEFAEQQAQSGDYAAAIVALETGGASETQRKDGDHAERRSADHSSGQRPRKGAVDSGDGTVSVPAMGTDADPADFSVGERIETTIRRIYTQEGVTRYGFKMRPAGE</sequence>